<keyword evidence="5 7" id="KW-1133">Transmembrane helix</keyword>
<evidence type="ECO:0000259" key="8">
    <source>
        <dbReference type="PROSITE" id="PS50850"/>
    </source>
</evidence>
<keyword evidence="4 7" id="KW-0812">Transmembrane</keyword>
<dbReference type="Pfam" id="PF07690">
    <property type="entry name" value="MFS_1"/>
    <property type="match status" value="1"/>
</dbReference>
<dbReference type="Gene3D" id="1.20.1250.20">
    <property type="entry name" value="MFS general substrate transporter like domains"/>
    <property type="match status" value="2"/>
</dbReference>
<dbReference type="PANTHER" id="PTHR23517:SF3">
    <property type="entry name" value="INTEGRAL MEMBRANE TRANSPORT PROTEIN"/>
    <property type="match status" value="1"/>
</dbReference>
<dbReference type="EMBL" id="MJBI02000004">
    <property type="protein sequence ID" value="RAI80099.1"/>
    <property type="molecule type" value="Genomic_DNA"/>
</dbReference>
<feature type="transmembrane region" description="Helical" evidence="7">
    <location>
        <begin position="219"/>
        <end position="241"/>
    </location>
</feature>
<evidence type="ECO:0000313" key="10">
    <source>
        <dbReference type="Proteomes" id="UP000229523"/>
    </source>
</evidence>
<feature type="transmembrane region" description="Helical" evidence="7">
    <location>
        <begin position="75"/>
        <end position="93"/>
    </location>
</feature>
<evidence type="ECO:0000256" key="5">
    <source>
        <dbReference type="ARBA" id="ARBA00022989"/>
    </source>
</evidence>
<dbReference type="PANTHER" id="PTHR23517">
    <property type="entry name" value="RESISTANCE PROTEIN MDTM, PUTATIVE-RELATED-RELATED"/>
    <property type="match status" value="1"/>
</dbReference>
<name>A0A2G5NNT6_9STAP</name>
<comment type="caution">
    <text evidence="9">The sequence shown here is derived from an EMBL/GenBank/DDBJ whole genome shotgun (WGS) entry which is preliminary data.</text>
</comment>
<dbReference type="InterPro" id="IPR050171">
    <property type="entry name" value="MFS_Transporters"/>
</dbReference>
<feature type="transmembrane region" description="Helical" evidence="7">
    <location>
        <begin position="352"/>
        <end position="377"/>
    </location>
</feature>
<evidence type="ECO:0000256" key="4">
    <source>
        <dbReference type="ARBA" id="ARBA00022692"/>
    </source>
</evidence>
<feature type="transmembrane region" description="Helical" evidence="7">
    <location>
        <begin position="383"/>
        <end position="403"/>
    </location>
</feature>
<evidence type="ECO:0000256" key="6">
    <source>
        <dbReference type="ARBA" id="ARBA00023136"/>
    </source>
</evidence>
<dbReference type="SUPFAM" id="SSF103473">
    <property type="entry name" value="MFS general substrate transporter"/>
    <property type="match status" value="1"/>
</dbReference>
<dbReference type="PROSITE" id="PS50850">
    <property type="entry name" value="MFS"/>
    <property type="match status" value="1"/>
</dbReference>
<sequence>MKFKDFPSNVKLRIICGFFDHAASMSVMPFMVLYIADELGKVTSGILMSLNVIFGLLCNLVGGYFADRFSRKGQLIWGQTIFAILFTVMAIFIHPDINLAWFVAIIFMCLAIPSAMIFPALEALIIDSTDEVSRKSVYVTTYWSNNLATAIGTAIGGLFYKEHRFLLFIIIIAIMLINTFIFYKFLKDPTTEKEKVIVDMHWMRDLFGKYKIALKDTRFVLFTAAAVFIFSAEFALTNYIGVRLHEVFKPIDLFGIHIDGVRMMSLMLIENTVLVVTITFLVNKLVEPFNQRTMLVIGGLMYTFGYALTHTITVWWMLMLCILFATIGELIQSPIYSVYMAKLMPDDARASYVAFSSLGYSGAGLVASSGLIVGVVLNSVMMSVYVALLGIVGVTLIVTALNLPGKHQFKTNK</sequence>
<feature type="domain" description="Major facilitator superfamily (MFS) profile" evidence="8">
    <location>
        <begin position="1"/>
        <end position="407"/>
    </location>
</feature>
<keyword evidence="6 7" id="KW-0472">Membrane</keyword>
<feature type="transmembrane region" description="Helical" evidence="7">
    <location>
        <begin position="99"/>
        <end position="125"/>
    </location>
</feature>
<dbReference type="AlphaFoldDB" id="A0A2G5NNT6"/>
<protein>
    <submittedName>
        <fullName evidence="9">MFS transporter</fullName>
    </submittedName>
</protein>
<proteinExistence type="predicted"/>
<feature type="transmembrane region" description="Helical" evidence="7">
    <location>
        <begin position="314"/>
        <end position="331"/>
    </location>
</feature>
<organism evidence="9 10">
    <name type="scientific">Macrococcoides goetzii</name>
    <dbReference type="NCBI Taxonomy" id="1891097"/>
    <lineage>
        <taxon>Bacteria</taxon>
        <taxon>Bacillati</taxon>
        <taxon>Bacillota</taxon>
        <taxon>Bacilli</taxon>
        <taxon>Bacillales</taxon>
        <taxon>Staphylococcaceae</taxon>
        <taxon>Macrococcoides</taxon>
    </lineage>
</organism>
<feature type="transmembrane region" description="Helical" evidence="7">
    <location>
        <begin position="261"/>
        <end position="282"/>
    </location>
</feature>
<dbReference type="InterPro" id="IPR020846">
    <property type="entry name" value="MFS_dom"/>
</dbReference>
<evidence type="ECO:0000313" key="9">
    <source>
        <dbReference type="EMBL" id="RAI80099.1"/>
    </source>
</evidence>
<accession>A0A2G5NNT6</accession>
<reference evidence="9 10" key="1">
    <citation type="journal article" date="2018" name="Front. Microbiol.">
        <title>Description and Comparative Genomics of Macrococcus caseolyticus subsp. hominis subsp. nov., Macrococcus goetzii sp. nov., Macrococcus epidermidis sp. nov., and Macrococcus bohemicus sp. nov., Novel Macrococci From Human Clinical Material With Virulence Potential and Suspected Uptake of Foreign DNA by Natural Transformation.</title>
        <authorList>
            <person name="Maslanova I."/>
            <person name="Wertheimer Z."/>
            <person name="Sedlacek I."/>
            <person name="Svec P."/>
            <person name="Indrakova A."/>
            <person name="Kovarovic V."/>
            <person name="Schumann P."/>
            <person name="Sproer C."/>
            <person name="Kralova S."/>
            <person name="Sedo O."/>
            <person name="Kristofova L."/>
            <person name="Vrbovska V."/>
            <person name="Fuzik T."/>
            <person name="Petras P."/>
            <person name="Zdrahal Z."/>
            <person name="Ruzickova V."/>
            <person name="Doskar J."/>
            <person name="Pantucek R."/>
        </authorList>
    </citation>
    <scope>NUCLEOTIDE SEQUENCE [LARGE SCALE GENOMIC DNA]</scope>
    <source>
        <strain evidence="9 10">CCM 4927</strain>
    </source>
</reference>
<evidence type="ECO:0000256" key="3">
    <source>
        <dbReference type="ARBA" id="ARBA00022475"/>
    </source>
</evidence>
<evidence type="ECO:0000256" key="2">
    <source>
        <dbReference type="ARBA" id="ARBA00022448"/>
    </source>
</evidence>
<dbReference type="RefSeq" id="WP_099580968.1">
    <property type="nucleotide sequence ID" value="NZ_MJBI02000004.1"/>
</dbReference>
<feature type="transmembrane region" description="Helical" evidence="7">
    <location>
        <begin position="165"/>
        <end position="186"/>
    </location>
</feature>
<feature type="transmembrane region" description="Helical" evidence="7">
    <location>
        <begin position="289"/>
        <end position="308"/>
    </location>
</feature>
<keyword evidence="2" id="KW-0813">Transport</keyword>
<feature type="transmembrane region" description="Helical" evidence="7">
    <location>
        <begin position="42"/>
        <end position="66"/>
    </location>
</feature>
<dbReference type="Proteomes" id="UP000229523">
    <property type="component" value="Unassembled WGS sequence"/>
</dbReference>
<evidence type="ECO:0000256" key="1">
    <source>
        <dbReference type="ARBA" id="ARBA00004651"/>
    </source>
</evidence>
<evidence type="ECO:0000256" key="7">
    <source>
        <dbReference type="SAM" id="Phobius"/>
    </source>
</evidence>
<dbReference type="InterPro" id="IPR036259">
    <property type="entry name" value="MFS_trans_sf"/>
</dbReference>
<feature type="transmembrane region" description="Helical" evidence="7">
    <location>
        <begin position="12"/>
        <end position="36"/>
    </location>
</feature>
<feature type="transmembrane region" description="Helical" evidence="7">
    <location>
        <begin position="137"/>
        <end position="159"/>
    </location>
</feature>
<dbReference type="InterPro" id="IPR011701">
    <property type="entry name" value="MFS"/>
</dbReference>
<gene>
    <name evidence="9" type="ORF">BFS35_009960</name>
</gene>
<dbReference type="GO" id="GO:0005886">
    <property type="term" value="C:plasma membrane"/>
    <property type="evidence" value="ECO:0007669"/>
    <property type="project" value="UniProtKB-SubCell"/>
</dbReference>
<keyword evidence="10" id="KW-1185">Reference proteome</keyword>
<keyword evidence="3" id="KW-1003">Cell membrane</keyword>
<comment type="subcellular location">
    <subcellularLocation>
        <location evidence="1">Cell membrane</location>
        <topology evidence="1">Multi-pass membrane protein</topology>
    </subcellularLocation>
</comment>
<dbReference type="GO" id="GO:0022857">
    <property type="term" value="F:transmembrane transporter activity"/>
    <property type="evidence" value="ECO:0007669"/>
    <property type="project" value="InterPro"/>
</dbReference>